<reference evidence="2" key="1">
    <citation type="submission" date="2021-02" db="EMBL/GenBank/DDBJ databases">
        <authorList>
            <person name="Dougan E. K."/>
            <person name="Rhodes N."/>
            <person name="Thang M."/>
            <person name="Chan C."/>
        </authorList>
    </citation>
    <scope>NUCLEOTIDE SEQUENCE</scope>
</reference>
<evidence type="ECO:0000313" key="2">
    <source>
        <dbReference type="EMBL" id="CAE7494093.1"/>
    </source>
</evidence>
<accession>A0A812SW45</accession>
<dbReference type="Proteomes" id="UP000604046">
    <property type="component" value="Unassembled WGS sequence"/>
</dbReference>
<feature type="compositionally biased region" description="Basic and acidic residues" evidence="1">
    <location>
        <begin position="116"/>
        <end position="140"/>
    </location>
</feature>
<protein>
    <submittedName>
        <fullName evidence="2">T12A2.2 protein</fullName>
    </submittedName>
</protein>
<keyword evidence="3" id="KW-1185">Reference proteome</keyword>
<dbReference type="OrthoDB" id="10261066at2759"/>
<sequence>MRPSRLRSLNSPLARLLRAGRRSFSQGDPKQQGLDVNVVQISSSSRLPRISAALAATCAGVGLLVVQKQKWDQESQLKIDAHEAELRRVRMEAEAAAAAEAAKAAEAEAIAQANAAREDAERAEKAAKAAKEAQDAEDKARRMLEQKRAELAAVAEQCSQLLADLKLVVEGSEYAEARLDTQDLSDFLQQAQVFVDGEAFKSLRESPLDGMAELTAQCAHDLSAAKDQLAKLSKADAAEKQYEAAAAEMRAERQSWLLSGDVDASTLASALSRAQDALSELRTCGLEGFDIDDGQVVAARSVLSQFECAQQKQQSWEQHRQALHSAVTGDDALACEHALQEARAATCPPSAAMAIAEEMQSLPKPKRLPEMTAGPVQNVVDDCMASATATNSFLSRSELLDQASSLAHSLAIQYMLDKQELAYSWQSLLPEWERQTTEKMARLSNDFAGQKTHQKLKDIQDFQETASERRAEAIRDAMSEVQDQTDKDIYSLQSERMQELWAELSQIRHELDDQVQGLGRTPEHLQKLWSSDRSPDTQAESVSCSAVNLLALREGCREQLRKSNDSFANKVISHVTEELHALGKDAASIPTEQELQRHFHEQLPQLVAAAFEPRTGLASEIVGRIFGMMYMLKGEQDEASMHAALESRLGTIPSVASVEDDGIQKHSQKHNLRTLALATELVDNGRLAEAVDTLDGSLSGLCRSRADYWMSLARMSLLLHQASEALLARSMCLNAGLSD</sequence>
<organism evidence="2 3">
    <name type="scientific">Symbiodinium natans</name>
    <dbReference type="NCBI Taxonomy" id="878477"/>
    <lineage>
        <taxon>Eukaryota</taxon>
        <taxon>Sar</taxon>
        <taxon>Alveolata</taxon>
        <taxon>Dinophyceae</taxon>
        <taxon>Suessiales</taxon>
        <taxon>Symbiodiniaceae</taxon>
        <taxon>Symbiodinium</taxon>
    </lineage>
</organism>
<comment type="caution">
    <text evidence="2">The sequence shown here is derived from an EMBL/GenBank/DDBJ whole genome shotgun (WGS) entry which is preliminary data.</text>
</comment>
<proteinExistence type="predicted"/>
<gene>
    <name evidence="2" type="primary">T12A2.2</name>
    <name evidence="2" type="ORF">SNAT2548_LOCUS27683</name>
</gene>
<name>A0A812SW45_9DINO</name>
<feature type="region of interest" description="Disordered" evidence="1">
    <location>
        <begin position="115"/>
        <end position="140"/>
    </location>
</feature>
<dbReference type="AlphaFoldDB" id="A0A812SW45"/>
<evidence type="ECO:0000313" key="3">
    <source>
        <dbReference type="Proteomes" id="UP000604046"/>
    </source>
</evidence>
<dbReference type="EMBL" id="CAJNDS010002482">
    <property type="protein sequence ID" value="CAE7494093.1"/>
    <property type="molecule type" value="Genomic_DNA"/>
</dbReference>
<evidence type="ECO:0000256" key="1">
    <source>
        <dbReference type="SAM" id="MobiDB-lite"/>
    </source>
</evidence>